<dbReference type="SMART" id="SM00054">
    <property type="entry name" value="EFh"/>
    <property type="match status" value="4"/>
</dbReference>
<dbReference type="InterPro" id="IPR002048">
    <property type="entry name" value="EF_hand_dom"/>
</dbReference>
<feature type="domain" description="EF-hand" evidence="5">
    <location>
        <begin position="679"/>
        <end position="703"/>
    </location>
</feature>
<dbReference type="SUPFAM" id="SSF47473">
    <property type="entry name" value="EF-hand"/>
    <property type="match status" value="2"/>
</dbReference>
<evidence type="ECO:0000313" key="6">
    <source>
        <dbReference type="EMBL" id="KAK7249089.1"/>
    </source>
</evidence>
<evidence type="ECO:0000256" key="4">
    <source>
        <dbReference type="SAM" id="MobiDB-lite"/>
    </source>
</evidence>
<keyword evidence="1" id="KW-0479">Metal-binding</keyword>
<reference evidence="6 7" key="1">
    <citation type="submission" date="2024-03" db="EMBL/GenBank/DDBJ databases">
        <title>Aureococcus anophagefferens CCMP1851 and Kratosvirus quantuckense: Draft genome of a second virus-susceptible host strain in the model system.</title>
        <authorList>
            <person name="Chase E."/>
            <person name="Truchon A.R."/>
            <person name="Schepens W."/>
            <person name="Wilhelm S.W."/>
        </authorList>
    </citation>
    <scope>NUCLEOTIDE SEQUENCE [LARGE SCALE GENOMIC DNA]</scope>
    <source>
        <strain evidence="6 7">CCMP1851</strain>
    </source>
</reference>
<protein>
    <recommendedName>
        <fullName evidence="5">EF-hand domain-containing protein</fullName>
    </recommendedName>
</protein>
<dbReference type="PROSITE" id="PS50222">
    <property type="entry name" value="EF_HAND_2"/>
    <property type="match status" value="3"/>
</dbReference>
<dbReference type="Gene3D" id="1.25.40.20">
    <property type="entry name" value="Ankyrin repeat-containing domain"/>
    <property type="match status" value="1"/>
</dbReference>
<evidence type="ECO:0000256" key="2">
    <source>
        <dbReference type="ARBA" id="ARBA00022737"/>
    </source>
</evidence>
<dbReference type="InterPro" id="IPR011992">
    <property type="entry name" value="EF-hand-dom_pair"/>
</dbReference>
<dbReference type="InterPro" id="IPR036770">
    <property type="entry name" value="Ankyrin_rpt-contain_sf"/>
</dbReference>
<feature type="region of interest" description="Disordered" evidence="4">
    <location>
        <begin position="206"/>
        <end position="229"/>
    </location>
</feature>
<evidence type="ECO:0000256" key="3">
    <source>
        <dbReference type="ARBA" id="ARBA00022837"/>
    </source>
</evidence>
<name>A0ABR1G823_AURAN</name>
<dbReference type="EMBL" id="JBBJCI010000083">
    <property type="protein sequence ID" value="KAK7249089.1"/>
    <property type="molecule type" value="Genomic_DNA"/>
</dbReference>
<dbReference type="Pfam" id="PF13202">
    <property type="entry name" value="EF-hand_5"/>
    <property type="match status" value="3"/>
</dbReference>
<evidence type="ECO:0000313" key="7">
    <source>
        <dbReference type="Proteomes" id="UP001363151"/>
    </source>
</evidence>
<dbReference type="PANTHER" id="PTHR45942">
    <property type="entry name" value="PROTEIN PHOSPATASE 3 REGULATORY SUBUNIT B ALPHA ISOFORM TYPE 1"/>
    <property type="match status" value="1"/>
</dbReference>
<dbReference type="InterPro" id="IPR018247">
    <property type="entry name" value="EF_Hand_1_Ca_BS"/>
</dbReference>
<organism evidence="6 7">
    <name type="scientific">Aureococcus anophagefferens</name>
    <name type="common">Harmful bloom alga</name>
    <dbReference type="NCBI Taxonomy" id="44056"/>
    <lineage>
        <taxon>Eukaryota</taxon>
        <taxon>Sar</taxon>
        <taxon>Stramenopiles</taxon>
        <taxon>Ochrophyta</taxon>
        <taxon>Pelagophyceae</taxon>
        <taxon>Pelagomonadales</taxon>
        <taxon>Pelagomonadaceae</taxon>
        <taxon>Aureococcus</taxon>
    </lineage>
</organism>
<dbReference type="Proteomes" id="UP001363151">
    <property type="component" value="Unassembled WGS sequence"/>
</dbReference>
<keyword evidence="7" id="KW-1185">Reference proteome</keyword>
<keyword evidence="2" id="KW-0677">Repeat</keyword>
<evidence type="ECO:0000256" key="1">
    <source>
        <dbReference type="ARBA" id="ARBA00022723"/>
    </source>
</evidence>
<dbReference type="PROSITE" id="PS00018">
    <property type="entry name" value="EF_HAND_1"/>
    <property type="match status" value="4"/>
</dbReference>
<proteinExistence type="predicted"/>
<gene>
    <name evidence="6" type="ORF">SO694_00044251</name>
</gene>
<evidence type="ECO:0000259" key="5">
    <source>
        <dbReference type="PROSITE" id="PS50222"/>
    </source>
</evidence>
<comment type="caution">
    <text evidence="6">The sequence shown here is derived from an EMBL/GenBank/DDBJ whole genome shotgun (WGS) entry which is preliminary data.</text>
</comment>
<accession>A0ABR1G823</accession>
<sequence length="981" mass="107740">MYASAEVVECYDAKGEDVCVARFSDGAVCEAVLAEAIPESEAKLCDAVPVAEIFGADAFGDESDDDKGCVEVKLSELCARVDLDGVKRRALELRDCLFCDRAFRLRGDAAAGGLEDVEAVVLRDADLRRTLLHHAAELGRARSISDLLSFVNSYVAGPDAELGGDAAVRAYCDMRDDRRLNALEIALDARHDDCVQLLLPFTTDDGTKETKAEPAFAPRADRDEPKAEANMGGAVVSRELFPGREEYENWSLDCVQQTMAQLKAEHGAIYDRAMDRSHYFNLFNNYEHQNAVTGSFMTLPMDHFSRYLTGEAETSDDGVLRIHLRRPLAMLTLLCDVEGTDSALDRLKMLLELATASATAEAIARPELERLLLDVAQGLRVCGVLKGEVKPKDIADMADNVWKRADGPAANGGTGATTSLPVAKLWALCQNDFSKHGLIFAMLRGDFRATMRVVRNSGEFVKKGPKKLDADSSSDRFKRARARHSIRQVRNRAEAEAGKKIDALLEDTHDPDAASHAVRQDVKNRKKKLNAVATTKALTDLMIATDMAFTDLLDLRETFFNVTQVQPAIHGGSKVISVEQLTELLLARFQNLEDGRVLQRATRAFDVNRDGKVDFDEFVIGMARFMPTDDVAAQLAYIFSLYDVNRDGNVELWEVTDVLEDHEDDLGNMYEHCLKVNWKLDLNGDGKITMGEFFKVMGSEKIYINYCWNSLPPLHPAIAAATATLVACFRAKEHDATDTPRGAVQVAPLGRASLSPDDPRYAELAIVGDANLKPGPGQDKRAKFPTSKAHISAVFHSPGPNADVIRAWIAAYPEFVLMEAADEATCVELACKWLGVDRDAAADGAGAVAAAIGADTVAGAIGAVFAIVERDRDSPVAPVDPRGVWAAVGKALCVTYVDKSRILYKLIDDDADDDDTSIKLEEVTRYIHNVKDRYAKLVGYTIDHFDDLDADHDGVVTQQELVDKVLHDPRLLQLFSLIFFF</sequence>
<feature type="domain" description="EF-hand" evidence="5">
    <location>
        <begin position="630"/>
        <end position="665"/>
    </location>
</feature>
<feature type="domain" description="EF-hand" evidence="5">
    <location>
        <begin position="593"/>
        <end position="628"/>
    </location>
</feature>
<keyword evidence="3" id="KW-0106">Calcium</keyword>
<dbReference type="Gene3D" id="1.10.238.10">
    <property type="entry name" value="EF-hand"/>
    <property type="match status" value="1"/>
</dbReference>